<evidence type="ECO:0000256" key="7">
    <source>
        <dbReference type="ARBA" id="ARBA00056181"/>
    </source>
</evidence>
<dbReference type="InterPro" id="IPR028366">
    <property type="entry name" value="PhoU"/>
</dbReference>
<evidence type="ECO:0000256" key="3">
    <source>
        <dbReference type="ARBA" id="ARBA00011738"/>
    </source>
</evidence>
<dbReference type="PANTHER" id="PTHR42930:SF3">
    <property type="entry name" value="PHOSPHATE-SPECIFIC TRANSPORT SYSTEM ACCESSORY PROTEIN PHOU"/>
    <property type="match status" value="1"/>
</dbReference>
<keyword evidence="11" id="KW-1185">Reference proteome</keyword>
<accession>A0A1M6LYF1</accession>
<dbReference type="GO" id="GO:0045936">
    <property type="term" value="P:negative regulation of phosphate metabolic process"/>
    <property type="evidence" value="ECO:0007669"/>
    <property type="project" value="InterPro"/>
</dbReference>
<dbReference type="STRING" id="1121393.SAMN02745216_02221"/>
<evidence type="ECO:0000313" key="10">
    <source>
        <dbReference type="EMBL" id="SHJ76180.1"/>
    </source>
</evidence>
<evidence type="ECO:0000313" key="11">
    <source>
        <dbReference type="Proteomes" id="UP000183994"/>
    </source>
</evidence>
<dbReference type="InterPro" id="IPR038078">
    <property type="entry name" value="PhoU-like_sf"/>
</dbReference>
<comment type="subcellular location">
    <subcellularLocation>
        <location evidence="1 8">Cytoplasm</location>
    </subcellularLocation>
</comment>
<evidence type="ECO:0000259" key="9">
    <source>
        <dbReference type="Pfam" id="PF01895"/>
    </source>
</evidence>
<reference evidence="11" key="1">
    <citation type="submission" date="2016-11" db="EMBL/GenBank/DDBJ databases">
        <authorList>
            <person name="Varghese N."/>
            <person name="Submissions S."/>
        </authorList>
    </citation>
    <scope>NUCLEOTIDE SEQUENCE [LARGE SCALE GENOMIC DNA]</scope>
    <source>
        <strain evidence="11">DSM 16219</strain>
    </source>
</reference>
<gene>
    <name evidence="10" type="ORF">SAMN02745216_02221</name>
</gene>
<dbReference type="SUPFAM" id="SSF109755">
    <property type="entry name" value="PhoU-like"/>
    <property type="match status" value="1"/>
</dbReference>
<evidence type="ECO:0000256" key="8">
    <source>
        <dbReference type="PIRNR" id="PIRNR003107"/>
    </source>
</evidence>
<dbReference type="GO" id="GO:0030643">
    <property type="term" value="P:intracellular phosphate ion homeostasis"/>
    <property type="evidence" value="ECO:0007669"/>
    <property type="project" value="InterPro"/>
</dbReference>
<name>A0A1M6LYF1_9BACT</name>
<evidence type="ECO:0000256" key="2">
    <source>
        <dbReference type="ARBA" id="ARBA00008107"/>
    </source>
</evidence>
<evidence type="ECO:0000256" key="4">
    <source>
        <dbReference type="ARBA" id="ARBA00022448"/>
    </source>
</evidence>
<dbReference type="Gene3D" id="1.20.58.220">
    <property type="entry name" value="Phosphate transport system protein phou homolog 2, domain 2"/>
    <property type="match status" value="2"/>
</dbReference>
<dbReference type="FunFam" id="1.20.58.220:FF:000004">
    <property type="entry name" value="Phosphate-specific transport system accessory protein PhoU"/>
    <property type="match status" value="1"/>
</dbReference>
<comment type="subunit">
    <text evidence="3 8">Homodimer.</text>
</comment>
<dbReference type="GO" id="GO:0005737">
    <property type="term" value="C:cytoplasm"/>
    <property type="evidence" value="ECO:0007669"/>
    <property type="project" value="UniProtKB-SubCell"/>
</dbReference>
<dbReference type="RefSeq" id="WP_073475719.1">
    <property type="nucleotide sequence ID" value="NZ_FQZU01000011.1"/>
</dbReference>
<evidence type="ECO:0000256" key="6">
    <source>
        <dbReference type="ARBA" id="ARBA00022592"/>
    </source>
</evidence>
<dbReference type="GO" id="GO:0006817">
    <property type="term" value="P:phosphate ion transport"/>
    <property type="evidence" value="ECO:0007669"/>
    <property type="project" value="UniProtKB-KW"/>
</dbReference>
<dbReference type="InterPro" id="IPR026022">
    <property type="entry name" value="PhoU_dom"/>
</dbReference>
<keyword evidence="4 8" id="KW-0813">Transport</keyword>
<evidence type="ECO:0000256" key="1">
    <source>
        <dbReference type="ARBA" id="ARBA00004496"/>
    </source>
</evidence>
<dbReference type="OrthoDB" id="9814256at2"/>
<dbReference type="Proteomes" id="UP000183994">
    <property type="component" value="Unassembled WGS sequence"/>
</dbReference>
<organism evidence="10 11">
    <name type="scientific">Desulfatibacillum alkenivorans DSM 16219</name>
    <dbReference type="NCBI Taxonomy" id="1121393"/>
    <lineage>
        <taxon>Bacteria</taxon>
        <taxon>Pseudomonadati</taxon>
        <taxon>Thermodesulfobacteriota</taxon>
        <taxon>Desulfobacteria</taxon>
        <taxon>Desulfobacterales</taxon>
        <taxon>Desulfatibacillaceae</taxon>
        <taxon>Desulfatibacillum</taxon>
    </lineage>
</organism>
<dbReference type="PIRSF" id="PIRSF003107">
    <property type="entry name" value="PhoU"/>
    <property type="match status" value="1"/>
</dbReference>
<protein>
    <recommendedName>
        <fullName evidence="8">Phosphate-specific transport system accessory protein PhoU</fullName>
    </recommendedName>
</protein>
<dbReference type="PANTHER" id="PTHR42930">
    <property type="entry name" value="PHOSPHATE-SPECIFIC TRANSPORT SYSTEM ACCESSORY PROTEIN PHOU"/>
    <property type="match status" value="1"/>
</dbReference>
<sequence length="231" mass="26282">MGRPIHTELDNIKKLILSLGAMVEERVRQATKALTNRDLELAKKVIESDIEIDEAEVEVEEECLKIIALHQPVAVDLRFLACVLKINNDLERIGDQAVNIAQRVITIMKAPPLDLGFEFGPMSHKTQAMLKNSLDALVAFDVDLAYKVCMADDEVDEIKRNIYDIIKQAIKTHPENAGVLINILLASRHLERIADHSTNIAEEVIYLIEGEIHRHKIYERRHEKVVEEQVK</sequence>
<dbReference type="Pfam" id="PF01895">
    <property type="entry name" value="PhoU"/>
    <property type="match status" value="2"/>
</dbReference>
<keyword evidence="6 8" id="KW-0592">Phosphate transport</keyword>
<keyword evidence="5 8" id="KW-0963">Cytoplasm</keyword>
<evidence type="ECO:0000256" key="5">
    <source>
        <dbReference type="ARBA" id="ARBA00022490"/>
    </source>
</evidence>
<dbReference type="NCBIfam" id="TIGR02135">
    <property type="entry name" value="phoU_full"/>
    <property type="match status" value="1"/>
</dbReference>
<proteinExistence type="inferred from homology"/>
<dbReference type="EMBL" id="FQZU01000011">
    <property type="protein sequence ID" value="SHJ76180.1"/>
    <property type="molecule type" value="Genomic_DNA"/>
</dbReference>
<dbReference type="AlphaFoldDB" id="A0A1M6LYF1"/>
<feature type="domain" description="PhoU" evidence="9">
    <location>
        <begin position="122"/>
        <end position="204"/>
    </location>
</feature>
<feature type="domain" description="PhoU" evidence="9">
    <location>
        <begin position="16"/>
        <end position="104"/>
    </location>
</feature>
<comment type="similarity">
    <text evidence="2 8">Belongs to the PhoU family.</text>
</comment>
<comment type="function">
    <text evidence="7 8">Plays a role in the regulation of phosphate uptake.</text>
</comment>